<dbReference type="InterPro" id="IPR055414">
    <property type="entry name" value="LRR_R13L4/SHOC2-like"/>
</dbReference>
<sequence>MEVPFPSYLDKFVEVFPTAFKATSVNYVEDSQNVTEFIEKLFSRLSVLLFHIDKQMNKVLMQGIYLPKKLSQWAKETRALKCHVSDLLQQQQNRNGNPPKLDDLREVRVKMINHLKKCPSKDEYMYDKPTPFIILTHESGLDKSGTMSELKYKTEQKFYSYSEGKKMELTQEKNEQTVHPSKGEDVLQDQDAGMIFSSAEKGLLAADLKERNDSVTVVEKLGSELMPTSESIQGGEILMEGSHDVDDQVIYAIHPDSTSTSVSKAPSEIREEGVNFRDTETKMSSTMSGFHSQQESSRLSMVIQEVHEMPLTGAENLPEEQIKSISSSSKAESSKENIPSPISNIYNENTSEFTGEMSEFADMKSKMLHPSSSQEILKEDYSIILEGSHIKLKLDEHTILIGDHPSSGPLERSQVTCVRNLLEQDLRELAETPGYSNSLLLFLQRNRNLTLVHSSFFNSMPDLHFLDLSDTRIRTLPSSLFKLSELKVIMLRNCVSLDNLPTDIGNLNHLEVLDLSGTELYYLPDEIGKLKGLKHLHLSFYGPDDESEYAHLPLKLISPGVLSHLEALQALGIVVHPEDHRWRKSAADIMNDIAGLEMLTYLQFYFPEVEIFQDFIRKSSCWKGHILRKFKFIVGHNVKRIVSRVPEEVESAFDQGGRCLRFVNGDHVPKVIEGVLLHVRAFYLDHHSKIQSLSEFDISNFKALQFCVLRECPKLKMILDDKATEGEFPSLEHLGVYYLWELECIWKLPSPPQSLQALKYLTVSTCPKLRFILWESMLQCLCNLEKLVVDDCESVEKIIKEEKETANYGATVLPRLRKVVLRYLPELVSLGNGLCISEENISSYGCPKLVLNSQPKEKPRVKHRKFLSALRFRCY</sequence>
<gene>
    <name evidence="8" type="primary">LOC105171968</name>
</gene>
<dbReference type="InterPro" id="IPR057135">
    <property type="entry name" value="At4g27190-like_LRR"/>
</dbReference>
<dbReference type="InterPro" id="IPR032675">
    <property type="entry name" value="LRR_dom_sf"/>
</dbReference>
<dbReference type="Pfam" id="PF23598">
    <property type="entry name" value="LRR_14"/>
    <property type="match status" value="1"/>
</dbReference>
<accession>A0A6I9UBT2</accession>
<dbReference type="InParanoid" id="A0A6I9UBT2"/>
<dbReference type="GeneID" id="105171968"/>
<evidence type="ECO:0000256" key="1">
    <source>
        <dbReference type="ARBA" id="ARBA00022614"/>
    </source>
</evidence>
<proteinExistence type="predicted"/>
<evidence type="ECO:0000256" key="3">
    <source>
        <dbReference type="ARBA" id="ARBA00022821"/>
    </source>
</evidence>
<feature type="domain" description="Disease resistance protein At4g27190-like leucine-rich repeats" evidence="5">
    <location>
        <begin position="744"/>
        <end position="828"/>
    </location>
</feature>
<evidence type="ECO:0000259" key="6">
    <source>
        <dbReference type="Pfam" id="PF23598"/>
    </source>
</evidence>
<evidence type="ECO:0000256" key="4">
    <source>
        <dbReference type="SAM" id="MobiDB-lite"/>
    </source>
</evidence>
<dbReference type="OrthoDB" id="1938824at2759"/>
<reference evidence="8" key="1">
    <citation type="submission" date="2025-08" db="UniProtKB">
        <authorList>
            <consortium name="RefSeq"/>
        </authorList>
    </citation>
    <scope>IDENTIFICATION</scope>
</reference>
<dbReference type="PANTHER" id="PTHR33463">
    <property type="entry name" value="NB-ARC DOMAIN-CONTAINING PROTEIN-RELATED"/>
    <property type="match status" value="1"/>
</dbReference>
<keyword evidence="1" id="KW-0433">Leucine-rich repeat</keyword>
<dbReference type="InterPro" id="IPR050905">
    <property type="entry name" value="Plant_NBS-LRR"/>
</dbReference>
<evidence type="ECO:0000256" key="2">
    <source>
        <dbReference type="ARBA" id="ARBA00022737"/>
    </source>
</evidence>
<dbReference type="Proteomes" id="UP000504604">
    <property type="component" value="Linkage group LG10"/>
</dbReference>
<dbReference type="Gene3D" id="3.80.10.10">
    <property type="entry name" value="Ribonuclease Inhibitor"/>
    <property type="match status" value="2"/>
</dbReference>
<keyword evidence="7" id="KW-1185">Reference proteome</keyword>
<keyword evidence="2" id="KW-0677">Repeat</keyword>
<feature type="region of interest" description="Disordered" evidence="4">
    <location>
        <begin position="311"/>
        <end position="348"/>
    </location>
</feature>
<dbReference type="Pfam" id="PF23247">
    <property type="entry name" value="LRR_RPS2"/>
    <property type="match status" value="1"/>
</dbReference>
<evidence type="ECO:0000313" key="8">
    <source>
        <dbReference type="RefSeq" id="XP_011091568.1"/>
    </source>
</evidence>
<feature type="domain" description="Disease resistance R13L4/SHOC-2-like LRR" evidence="6">
    <location>
        <begin position="443"/>
        <end position="612"/>
    </location>
</feature>
<evidence type="ECO:0000259" key="5">
    <source>
        <dbReference type="Pfam" id="PF23247"/>
    </source>
</evidence>
<dbReference type="KEGG" id="sind:105171968"/>
<dbReference type="SMART" id="SM00369">
    <property type="entry name" value="LRR_TYP"/>
    <property type="match status" value="2"/>
</dbReference>
<organism evidence="7 8">
    <name type="scientific">Sesamum indicum</name>
    <name type="common">Oriental sesame</name>
    <name type="synonym">Sesamum orientale</name>
    <dbReference type="NCBI Taxonomy" id="4182"/>
    <lineage>
        <taxon>Eukaryota</taxon>
        <taxon>Viridiplantae</taxon>
        <taxon>Streptophyta</taxon>
        <taxon>Embryophyta</taxon>
        <taxon>Tracheophyta</taxon>
        <taxon>Spermatophyta</taxon>
        <taxon>Magnoliopsida</taxon>
        <taxon>eudicotyledons</taxon>
        <taxon>Gunneridae</taxon>
        <taxon>Pentapetalae</taxon>
        <taxon>asterids</taxon>
        <taxon>lamiids</taxon>
        <taxon>Lamiales</taxon>
        <taxon>Pedaliaceae</taxon>
        <taxon>Sesamum</taxon>
    </lineage>
</organism>
<dbReference type="RefSeq" id="XP_011091568.1">
    <property type="nucleotide sequence ID" value="XM_011093266.2"/>
</dbReference>
<evidence type="ECO:0000313" key="7">
    <source>
        <dbReference type="Proteomes" id="UP000504604"/>
    </source>
</evidence>
<protein>
    <submittedName>
        <fullName evidence="8">Uncharacterized protein LOC105171968</fullName>
    </submittedName>
</protein>
<dbReference type="AlphaFoldDB" id="A0A6I9UBT2"/>
<keyword evidence="3" id="KW-0611">Plant defense</keyword>
<dbReference type="InterPro" id="IPR003591">
    <property type="entry name" value="Leu-rich_rpt_typical-subtyp"/>
</dbReference>
<dbReference type="SUPFAM" id="SSF52058">
    <property type="entry name" value="L domain-like"/>
    <property type="match status" value="1"/>
</dbReference>
<name>A0A6I9UBT2_SESIN</name>
<dbReference type="PANTHER" id="PTHR33463:SF167">
    <property type="entry name" value="PUTATIVE-RELATED"/>
    <property type="match status" value="1"/>
</dbReference>